<dbReference type="Proteomes" id="UP000034231">
    <property type="component" value="Unassembled WGS sequence"/>
</dbReference>
<name>A0A0G0IEX4_9BACT</name>
<accession>A0A0G0IEX4</accession>
<evidence type="ECO:0000313" key="1">
    <source>
        <dbReference type="EMBL" id="KKQ49570.1"/>
    </source>
</evidence>
<dbReference type="AlphaFoldDB" id="A0A0G0IEX4"/>
<evidence type="ECO:0000313" key="2">
    <source>
        <dbReference type="Proteomes" id="UP000034231"/>
    </source>
</evidence>
<dbReference type="EMBL" id="LBTX01000013">
    <property type="protein sequence ID" value="KKQ49570.1"/>
    <property type="molecule type" value="Genomic_DNA"/>
</dbReference>
<gene>
    <name evidence="1" type="ORF">US68_C0013G0010</name>
</gene>
<protein>
    <submittedName>
        <fullName evidence="1">Uncharacterized protein</fullName>
    </submittedName>
</protein>
<reference evidence="1 2" key="1">
    <citation type="journal article" date="2015" name="Nature">
        <title>rRNA introns, odd ribosomes, and small enigmatic genomes across a large radiation of phyla.</title>
        <authorList>
            <person name="Brown C.T."/>
            <person name="Hug L.A."/>
            <person name="Thomas B.C."/>
            <person name="Sharon I."/>
            <person name="Castelle C.J."/>
            <person name="Singh A."/>
            <person name="Wilkins M.J."/>
            <person name="Williams K.H."/>
            <person name="Banfield J.F."/>
        </authorList>
    </citation>
    <scope>NUCLEOTIDE SEQUENCE [LARGE SCALE GENOMIC DNA]</scope>
</reference>
<comment type="caution">
    <text evidence="1">The sequence shown here is derived from an EMBL/GenBank/DDBJ whole genome shotgun (WGS) entry which is preliminary data.</text>
</comment>
<organism evidence="1 2">
    <name type="scientific">Candidatus Shapirobacteria bacterium GW2011_GWE1_38_10</name>
    <dbReference type="NCBI Taxonomy" id="1618488"/>
    <lineage>
        <taxon>Bacteria</taxon>
        <taxon>Candidatus Shapironibacteriota</taxon>
    </lineage>
</organism>
<proteinExistence type="predicted"/>
<sequence>MSEANVKYVPIDVLTGLGIRCADEINKVGGNPELEGTLKSSLNTDWWTAVSANMQLHLMDHSDDIRQRIFFRKFHELACEIWHEDNVTLTLGNIKEGHDYLKFFIESR</sequence>